<dbReference type="PANTHER" id="PTHR42643">
    <property type="entry name" value="IONOTROPIC RECEPTOR 20A-RELATED"/>
    <property type="match status" value="1"/>
</dbReference>
<protein>
    <submittedName>
        <fullName evidence="11">PBPe</fullName>
    </submittedName>
</protein>
<dbReference type="OrthoDB" id="5984008at2759"/>
<evidence type="ECO:0000256" key="2">
    <source>
        <dbReference type="ARBA" id="ARBA00022475"/>
    </source>
</evidence>
<feature type="compositionally biased region" description="Gly residues" evidence="8">
    <location>
        <begin position="372"/>
        <end position="383"/>
    </location>
</feature>
<dbReference type="Gene3D" id="1.10.287.70">
    <property type="match status" value="1"/>
</dbReference>
<evidence type="ECO:0000256" key="8">
    <source>
        <dbReference type="SAM" id="MobiDB-lite"/>
    </source>
</evidence>
<keyword evidence="7" id="KW-0325">Glycoprotein</keyword>
<keyword evidence="2" id="KW-1003">Cell membrane</keyword>
<feature type="region of interest" description="Disordered" evidence="8">
    <location>
        <begin position="356"/>
        <end position="386"/>
    </location>
</feature>
<comment type="caution">
    <text evidence="11">The sequence shown here is derived from an EMBL/GenBank/DDBJ whole genome shotgun (WGS) entry which is preliminary data.</text>
</comment>
<proteinExistence type="predicted"/>
<keyword evidence="4 9" id="KW-1133">Transmembrane helix</keyword>
<dbReference type="GO" id="GO:0015276">
    <property type="term" value="F:ligand-gated monoatomic ion channel activity"/>
    <property type="evidence" value="ECO:0007669"/>
    <property type="project" value="InterPro"/>
</dbReference>
<dbReference type="InterPro" id="IPR001320">
    <property type="entry name" value="Iontro_rcpt_C"/>
</dbReference>
<organism evidence="11 12">
    <name type="scientific">Seminavis robusta</name>
    <dbReference type="NCBI Taxonomy" id="568900"/>
    <lineage>
        <taxon>Eukaryota</taxon>
        <taxon>Sar</taxon>
        <taxon>Stramenopiles</taxon>
        <taxon>Ochrophyta</taxon>
        <taxon>Bacillariophyta</taxon>
        <taxon>Bacillariophyceae</taxon>
        <taxon>Bacillariophycidae</taxon>
        <taxon>Naviculales</taxon>
        <taxon>Naviculaceae</taxon>
        <taxon>Seminavis</taxon>
    </lineage>
</organism>
<gene>
    <name evidence="11" type="ORF">SEMRO_1777_G296920.1</name>
</gene>
<dbReference type="GO" id="GO:0005886">
    <property type="term" value="C:plasma membrane"/>
    <property type="evidence" value="ECO:0007669"/>
    <property type="project" value="UniProtKB-SubCell"/>
</dbReference>
<evidence type="ECO:0000256" key="5">
    <source>
        <dbReference type="ARBA" id="ARBA00023136"/>
    </source>
</evidence>
<accession>A0A9N8EV73</accession>
<feature type="transmembrane region" description="Helical" evidence="9">
    <location>
        <begin position="399"/>
        <end position="419"/>
    </location>
</feature>
<dbReference type="EMBL" id="CAICTM010001775">
    <property type="protein sequence ID" value="CAB9526099.1"/>
    <property type="molecule type" value="Genomic_DNA"/>
</dbReference>
<evidence type="ECO:0000256" key="6">
    <source>
        <dbReference type="ARBA" id="ARBA00023170"/>
    </source>
</evidence>
<evidence type="ECO:0000256" key="1">
    <source>
        <dbReference type="ARBA" id="ARBA00004651"/>
    </source>
</evidence>
<feature type="domain" description="Ionotropic glutamate receptor C-terminal" evidence="10">
    <location>
        <begin position="99"/>
        <end position="405"/>
    </location>
</feature>
<feature type="compositionally biased region" description="Polar residues" evidence="8">
    <location>
        <begin position="356"/>
        <end position="366"/>
    </location>
</feature>
<dbReference type="Pfam" id="PF00060">
    <property type="entry name" value="Lig_chan"/>
    <property type="match status" value="1"/>
</dbReference>
<dbReference type="InterPro" id="IPR052192">
    <property type="entry name" value="Insect_Ionotropic_Sensory_Rcpt"/>
</dbReference>
<keyword evidence="12" id="KW-1185">Reference proteome</keyword>
<dbReference type="SUPFAM" id="SSF81324">
    <property type="entry name" value="Voltage-gated potassium channels"/>
    <property type="match status" value="1"/>
</dbReference>
<keyword evidence="3 9" id="KW-0812">Transmembrane</keyword>
<evidence type="ECO:0000259" key="10">
    <source>
        <dbReference type="Pfam" id="PF00060"/>
    </source>
</evidence>
<dbReference type="AlphaFoldDB" id="A0A9N8EV73"/>
<comment type="subcellular location">
    <subcellularLocation>
        <location evidence="1">Cell membrane</location>
        <topology evidence="1">Multi-pass membrane protein</topology>
    </subcellularLocation>
</comment>
<evidence type="ECO:0000256" key="3">
    <source>
        <dbReference type="ARBA" id="ARBA00022692"/>
    </source>
</evidence>
<keyword evidence="5 9" id="KW-0472">Membrane</keyword>
<name>A0A9N8EV73_9STRA</name>
<sequence>MLELLDAVADRANFTWRNSFAVTEVPKSYNMTWTELLLWSIENYDISIHAWDHTAERMAQGVTYTEPWHDSSLVLVDRRRSIKDAGIDPLNWTKPFEPAVWGMILLTILLSALAYQQIEYLSGERGERSLCQWFSDNLYLSAINFSQNFEYAPNTFAGRIFGVSMTLWALVITATYTANLASLFVESKVEPILVDSMEQAVVYGYPVCTKDNTNADFFIRQTFPKVHRVPRMDYKACIQSVSNGECALGLIPLDSWLTYKVNDDYNPNCDLDWVGDMVKEIKAGFAVTADAGHKCSSLVRNVVNVHLKALVDDGLLEELWQKYRDLADDGTCAYNDDDNGQANSNRRLQSQRTLQAMAQSGRSVPSTHRMMRGGGKPSGGGTDGVDSDTLTLEQMAGTFFLHWVAMVVAIVVSYIRSYFPKLHCCDQKGHVAEKVTNRTNGPIIGSPPPVNTYVVRNIKEQALDISHESGTHNRLESESCYDVAHAEIVAEMNAMRRALDVQTKVMQQFLEAPHKEQFV</sequence>
<keyword evidence="6" id="KW-0675">Receptor</keyword>
<dbReference type="Proteomes" id="UP001153069">
    <property type="component" value="Unassembled WGS sequence"/>
</dbReference>
<evidence type="ECO:0000313" key="11">
    <source>
        <dbReference type="EMBL" id="CAB9526099.1"/>
    </source>
</evidence>
<evidence type="ECO:0000256" key="4">
    <source>
        <dbReference type="ARBA" id="ARBA00022989"/>
    </source>
</evidence>
<evidence type="ECO:0000256" key="7">
    <source>
        <dbReference type="ARBA" id="ARBA00023180"/>
    </source>
</evidence>
<dbReference type="PANTHER" id="PTHR42643:SF24">
    <property type="entry name" value="IONOTROPIC RECEPTOR 60A"/>
    <property type="match status" value="1"/>
</dbReference>
<evidence type="ECO:0000256" key="9">
    <source>
        <dbReference type="SAM" id="Phobius"/>
    </source>
</evidence>
<reference evidence="11" key="1">
    <citation type="submission" date="2020-06" db="EMBL/GenBank/DDBJ databases">
        <authorList>
            <consortium name="Plant Systems Biology data submission"/>
        </authorList>
    </citation>
    <scope>NUCLEOTIDE SEQUENCE</scope>
    <source>
        <strain evidence="11">D6</strain>
    </source>
</reference>
<dbReference type="SUPFAM" id="SSF53850">
    <property type="entry name" value="Periplasmic binding protein-like II"/>
    <property type="match status" value="1"/>
</dbReference>
<evidence type="ECO:0000313" key="12">
    <source>
        <dbReference type="Proteomes" id="UP001153069"/>
    </source>
</evidence>